<protein>
    <recommendedName>
        <fullName evidence="4">Lipoprotein</fullName>
    </recommendedName>
</protein>
<evidence type="ECO:0000313" key="3">
    <source>
        <dbReference type="Proteomes" id="UP000309668"/>
    </source>
</evidence>
<evidence type="ECO:0000256" key="1">
    <source>
        <dbReference type="SAM" id="SignalP"/>
    </source>
</evidence>
<evidence type="ECO:0008006" key="4">
    <source>
        <dbReference type="Google" id="ProtNLM"/>
    </source>
</evidence>
<keyword evidence="1" id="KW-0732">Signal</keyword>
<organism evidence="2 3">
    <name type="scientific">Qipengyuania marisflavi</name>
    <dbReference type="NCBI Taxonomy" id="2486356"/>
    <lineage>
        <taxon>Bacteria</taxon>
        <taxon>Pseudomonadati</taxon>
        <taxon>Pseudomonadota</taxon>
        <taxon>Alphaproteobacteria</taxon>
        <taxon>Sphingomonadales</taxon>
        <taxon>Erythrobacteraceae</taxon>
        <taxon>Qipengyuania</taxon>
    </lineage>
</organism>
<feature type="signal peptide" evidence="1">
    <location>
        <begin position="1"/>
        <end position="19"/>
    </location>
</feature>
<dbReference type="PROSITE" id="PS51257">
    <property type="entry name" value="PROKAR_LIPOPROTEIN"/>
    <property type="match status" value="1"/>
</dbReference>
<name>A0A5S3P1D8_9SPHN</name>
<gene>
    <name evidence="2" type="ORF">FEV51_10835</name>
</gene>
<evidence type="ECO:0000313" key="2">
    <source>
        <dbReference type="EMBL" id="TMM46720.1"/>
    </source>
</evidence>
<accession>A0A5S3P1D8</accession>
<dbReference type="AlphaFoldDB" id="A0A5S3P1D8"/>
<dbReference type="RefSeq" id="WP_138618823.1">
    <property type="nucleotide sequence ID" value="NZ_VCAO01000006.1"/>
</dbReference>
<dbReference type="EMBL" id="VCAO01000006">
    <property type="protein sequence ID" value="TMM46720.1"/>
    <property type="molecule type" value="Genomic_DNA"/>
</dbReference>
<sequence>MRIAAIILLGAMLAACQPAGGPEAGQSKVYDGIGADETLHFTGTEPFWGGEIVGTSARYNTPENIDGTRFMVKRFAGNNGVSFSGQLDGARFDLIATPGECSDGMSDRSYPFVVTLMIGKDRREGCGYTDAQPFTGPANP</sequence>
<dbReference type="OrthoDB" id="5489750at2"/>
<keyword evidence="3" id="KW-1185">Reference proteome</keyword>
<comment type="caution">
    <text evidence="2">The sequence shown here is derived from an EMBL/GenBank/DDBJ whole genome shotgun (WGS) entry which is preliminary data.</text>
</comment>
<reference evidence="2 3" key="1">
    <citation type="submission" date="2019-05" db="EMBL/GenBank/DDBJ databases">
        <title>Erythrobacter marisflavi sp. nov., isolated from isolated from water of an estuary environment.</title>
        <authorList>
            <person name="Yoon J.-H."/>
        </authorList>
    </citation>
    <scope>NUCLEOTIDE SEQUENCE [LARGE SCALE GENOMIC DNA]</scope>
    <source>
        <strain evidence="2 3">KEM-5</strain>
    </source>
</reference>
<dbReference type="Proteomes" id="UP000309668">
    <property type="component" value="Unassembled WGS sequence"/>
</dbReference>
<proteinExistence type="predicted"/>
<feature type="chain" id="PRO_5024296473" description="Lipoprotein" evidence="1">
    <location>
        <begin position="20"/>
        <end position="140"/>
    </location>
</feature>